<accession>A0ABP6CRR6</accession>
<organism evidence="1 2">
    <name type="scientific">Actinomadura fulvescens</name>
    <dbReference type="NCBI Taxonomy" id="46160"/>
    <lineage>
        <taxon>Bacteria</taxon>
        <taxon>Bacillati</taxon>
        <taxon>Actinomycetota</taxon>
        <taxon>Actinomycetes</taxon>
        <taxon>Streptosporangiales</taxon>
        <taxon>Thermomonosporaceae</taxon>
        <taxon>Actinomadura</taxon>
    </lineage>
</organism>
<protein>
    <submittedName>
        <fullName evidence="1">Uncharacterized protein</fullName>
    </submittedName>
</protein>
<evidence type="ECO:0000313" key="1">
    <source>
        <dbReference type="EMBL" id="GAA2626924.1"/>
    </source>
</evidence>
<sequence>MEAPGLGLGLDPEEIEALMDATTKGLIVPQTPCDKGMQDNYALRSEAKTTLVKATLAPAS</sequence>
<name>A0ABP6CRR6_9ACTN</name>
<keyword evidence="2" id="KW-1185">Reference proteome</keyword>
<comment type="caution">
    <text evidence="1">The sequence shown here is derived from an EMBL/GenBank/DDBJ whole genome shotgun (WGS) entry which is preliminary data.</text>
</comment>
<reference evidence="2" key="1">
    <citation type="journal article" date="2019" name="Int. J. Syst. Evol. Microbiol.">
        <title>The Global Catalogue of Microorganisms (GCM) 10K type strain sequencing project: providing services to taxonomists for standard genome sequencing and annotation.</title>
        <authorList>
            <consortium name="The Broad Institute Genomics Platform"/>
            <consortium name="The Broad Institute Genome Sequencing Center for Infectious Disease"/>
            <person name="Wu L."/>
            <person name="Ma J."/>
        </authorList>
    </citation>
    <scope>NUCLEOTIDE SEQUENCE [LARGE SCALE GENOMIC DNA]</scope>
    <source>
        <strain evidence="2">JCM 6833</strain>
    </source>
</reference>
<proteinExistence type="predicted"/>
<dbReference type="EMBL" id="BAAATD010000013">
    <property type="protein sequence ID" value="GAA2626924.1"/>
    <property type="molecule type" value="Genomic_DNA"/>
</dbReference>
<dbReference type="Proteomes" id="UP001501509">
    <property type="component" value="Unassembled WGS sequence"/>
</dbReference>
<evidence type="ECO:0000313" key="2">
    <source>
        <dbReference type="Proteomes" id="UP001501509"/>
    </source>
</evidence>
<gene>
    <name evidence="1" type="ORF">GCM10010411_74950</name>
</gene>